<evidence type="ECO:0000313" key="2">
    <source>
        <dbReference type="EMBL" id="CBY42472.1"/>
    </source>
</evidence>
<evidence type="ECO:0000256" key="1">
    <source>
        <dbReference type="SAM" id="MobiDB-lite"/>
    </source>
</evidence>
<feature type="compositionally biased region" description="Basic and acidic residues" evidence="1">
    <location>
        <begin position="1"/>
        <end position="14"/>
    </location>
</feature>
<dbReference type="AlphaFoldDB" id="E4Z444"/>
<name>E4Z444_OIKDI</name>
<accession>E4Z444</accession>
<feature type="region of interest" description="Disordered" evidence="1">
    <location>
        <begin position="1"/>
        <end position="49"/>
    </location>
</feature>
<organism evidence="2">
    <name type="scientific">Oikopleura dioica</name>
    <name type="common">Tunicate</name>
    <dbReference type="NCBI Taxonomy" id="34765"/>
    <lineage>
        <taxon>Eukaryota</taxon>
        <taxon>Metazoa</taxon>
        <taxon>Chordata</taxon>
        <taxon>Tunicata</taxon>
        <taxon>Appendicularia</taxon>
        <taxon>Copelata</taxon>
        <taxon>Oikopleuridae</taxon>
        <taxon>Oikopleura</taxon>
    </lineage>
</organism>
<dbReference type="EMBL" id="FN657194">
    <property type="protein sequence ID" value="CBY42472.1"/>
    <property type="molecule type" value="Genomic_DNA"/>
</dbReference>
<dbReference type="Proteomes" id="UP000011014">
    <property type="component" value="Unassembled WGS sequence"/>
</dbReference>
<feature type="compositionally biased region" description="Low complexity" evidence="1">
    <location>
        <begin position="26"/>
        <end position="47"/>
    </location>
</feature>
<proteinExistence type="predicted"/>
<sequence length="121" mass="13052">MVKSSDEWDSRPEEPLVSTPPPPAAPGTSPMLIDSASPKSSSSTSSSRVLPRLFDGNRLLSRDRTSNAEVAAIGPSKDCHYRGSILVYPRNEARVIPSSSDKSASACWTRTDSLLLSKTLY</sequence>
<gene>
    <name evidence="2" type="ORF">GSOID_T00026169001</name>
</gene>
<protein>
    <submittedName>
        <fullName evidence="2">Uncharacterized protein</fullName>
    </submittedName>
</protein>
<reference evidence="2" key="1">
    <citation type="journal article" date="2010" name="Science">
        <title>Plasticity of animal genome architecture unmasked by rapid evolution of a pelagic tunicate.</title>
        <authorList>
            <person name="Denoeud F."/>
            <person name="Henriet S."/>
            <person name="Mungpakdee S."/>
            <person name="Aury J.M."/>
            <person name="Da Silva C."/>
            <person name="Brinkmann H."/>
            <person name="Mikhaleva J."/>
            <person name="Olsen L.C."/>
            <person name="Jubin C."/>
            <person name="Canestro C."/>
            <person name="Bouquet J.M."/>
            <person name="Danks G."/>
            <person name="Poulain J."/>
            <person name="Campsteijn C."/>
            <person name="Adamski M."/>
            <person name="Cross I."/>
            <person name="Yadetie F."/>
            <person name="Muffato M."/>
            <person name="Louis A."/>
            <person name="Butcher S."/>
            <person name="Tsagkogeorga G."/>
            <person name="Konrad A."/>
            <person name="Singh S."/>
            <person name="Jensen M.F."/>
            <person name="Cong E.H."/>
            <person name="Eikeseth-Otteraa H."/>
            <person name="Noel B."/>
            <person name="Anthouard V."/>
            <person name="Porcel B.M."/>
            <person name="Kachouri-Lafond R."/>
            <person name="Nishino A."/>
            <person name="Ugolini M."/>
            <person name="Chourrout P."/>
            <person name="Nishida H."/>
            <person name="Aasland R."/>
            <person name="Huzurbazar S."/>
            <person name="Westhof E."/>
            <person name="Delsuc F."/>
            <person name="Lehrach H."/>
            <person name="Reinhardt R."/>
            <person name="Weissenbach J."/>
            <person name="Roy S.W."/>
            <person name="Artiguenave F."/>
            <person name="Postlethwait J.H."/>
            <person name="Manak J.R."/>
            <person name="Thompson E.M."/>
            <person name="Jaillon O."/>
            <person name="Du Pasquier L."/>
            <person name="Boudinot P."/>
            <person name="Liberles D.A."/>
            <person name="Volff J.N."/>
            <person name="Philippe H."/>
            <person name="Lenhard B."/>
            <person name="Roest Crollius H."/>
            <person name="Wincker P."/>
            <person name="Chourrout D."/>
        </authorList>
    </citation>
    <scope>NUCLEOTIDE SEQUENCE [LARGE SCALE GENOMIC DNA]</scope>
</reference>